<keyword evidence="1" id="KW-0732">Signal</keyword>
<evidence type="ECO:0000256" key="1">
    <source>
        <dbReference type="SAM" id="SignalP"/>
    </source>
</evidence>
<dbReference type="SUPFAM" id="SSF51004">
    <property type="entry name" value="C-terminal (heme d1) domain of cytochrome cd1-nitrite reductase"/>
    <property type="match status" value="1"/>
</dbReference>
<name>A0A4V4GS83_9BURK</name>
<comment type="caution">
    <text evidence="2">The sequence shown here is derived from an EMBL/GenBank/DDBJ whole genome shotgun (WGS) entry which is preliminary data.</text>
</comment>
<feature type="chain" id="PRO_5020653012" evidence="1">
    <location>
        <begin position="30"/>
        <end position="368"/>
    </location>
</feature>
<dbReference type="EMBL" id="STFG01000001">
    <property type="protein sequence ID" value="THU05106.1"/>
    <property type="molecule type" value="Genomic_DNA"/>
</dbReference>
<dbReference type="PANTHER" id="PTHR47197">
    <property type="entry name" value="PROTEIN NIRF"/>
    <property type="match status" value="1"/>
</dbReference>
<feature type="signal peptide" evidence="1">
    <location>
        <begin position="1"/>
        <end position="29"/>
    </location>
</feature>
<sequence length="368" mass="39788">MPFHYQLTRVAIVATSLLFVCTCATSPQASTPSVTPSLTALSQHAVLERAIAPSLYEIVFSPAAQSLFVASAGDAVRDGQSGSIYRLDPQTLEIKQKIDLPLKPFALAADERSHTLYVGHTLDGAVSAIDMLTGAVKSTLYHGLQEENGKPVHTRQVLWDADAEKLYVTGITDGGLLWVIDAKTFTTEQLLRHTNAPTTGMALDAANQRLYVSGTAAYAAFDTRSWQALGVQRIAEKLDPTDARRRFLVNVALDVKGGRLFANQLNNSEGTLVFDLTTGELLHTIQTGETPVGIRFNVARNEVVVASLGGGFVSVIDATTYSIKHRFEVPGANSLWLTPDGQTLYVTAKHASLEQPLDTVVRIDLQTL</sequence>
<dbReference type="Gene3D" id="2.130.10.10">
    <property type="entry name" value="YVTN repeat-like/Quinoprotein amine dehydrogenase"/>
    <property type="match status" value="1"/>
</dbReference>
<keyword evidence="3" id="KW-1185">Reference proteome</keyword>
<gene>
    <name evidence="2" type="ORF">E9531_00705</name>
</gene>
<dbReference type="PANTHER" id="PTHR47197:SF3">
    <property type="entry name" value="DIHYDRO-HEME D1 DEHYDROGENASE"/>
    <property type="match status" value="1"/>
</dbReference>
<dbReference type="InterPro" id="IPR011048">
    <property type="entry name" value="Haem_d1_sf"/>
</dbReference>
<proteinExistence type="predicted"/>
<accession>A0A4V4GS83</accession>
<dbReference type="AlphaFoldDB" id="A0A4V4GS83"/>
<dbReference type="Proteomes" id="UP000308917">
    <property type="component" value="Unassembled WGS sequence"/>
</dbReference>
<dbReference type="InterPro" id="IPR015943">
    <property type="entry name" value="WD40/YVTN_repeat-like_dom_sf"/>
</dbReference>
<dbReference type="OrthoDB" id="8673369at2"/>
<evidence type="ECO:0000313" key="3">
    <source>
        <dbReference type="Proteomes" id="UP000308917"/>
    </source>
</evidence>
<evidence type="ECO:0000313" key="2">
    <source>
        <dbReference type="EMBL" id="THU05106.1"/>
    </source>
</evidence>
<reference evidence="2 3" key="1">
    <citation type="journal article" date="2015" name="Antonie Van Leeuwenhoek">
        <title>Lampropedia puyangensis sp. nov., isolated from symptomatic bark of Populus ? euramericana canker and emended description of Lampropedia hyalina (Ehrenberg 1832) Lee et al. 2004.</title>
        <authorList>
            <person name="Li Y."/>
            <person name="Wang T."/>
            <person name="Piao C.G."/>
            <person name="Wang L.F."/>
            <person name="Tian G.Z."/>
            <person name="Zhu T.H."/>
            <person name="Guo M.W."/>
        </authorList>
    </citation>
    <scope>NUCLEOTIDE SEQUENCE [LARGE SCALE GENOMIC DNA]</scope>
    <source>
        <strain evidence="2 3">2-bin</strain>
    </source>
</reference>
<dbReference type="InterPro" id="IPR051200">
    <property type="entry name" value="Host-pathogen_enzymatic-act"/>
</dbReference>
<protein>
    <submittedName>
        <fullName evidence="2">YncE family protein</fullName>
    </submittedName>
</protein>
<organism evidence="2 3">
    <name type="scientific">Lampropedia puyangensis</name>
    <dbReference type="NCBI Taxonomy" id="1330072"/>
    <lineage>
        <taxon>Bacteria</taxon>
        <taxon>Pseudomonadati</taxon>
        <taxon>Pseudomonadota</taxon>
        <taxon>Betaproteobacteria</taxon>
        <taxon>Burkholderiales</taxon>
        <taxon>Comamonadaceae</taxon>
        <taxon>Lampropedia</taxon>
    </lineage>
</organism>
<dbReference type="RefSeq" id="WP_136571818.1">
    <property type="nucleotide sequence ID" value="NZ_STFG01000001.1"/>
</dbReference>